<dbReference type="Gene3D" id="1.10.510.10">
    <property type="entry name" value="Transferase(Phosphotransferase) domain 1"/>
    <property type="match status" value="1"/>
</dbReference>
<dbReference type="InterPro" id="IPR000719">
    <property type="entry name" value="Prot_kinase_dom"/>
</dbReference>
<evidence type="ECO:0000256" key="7">
    <source>
        <dbReference type="PROSITE-ProRule" id="PRU10141"/>
    </source>
</evidence>
<feature type="transmembrane region" description="Helical" evidence="9">
    <location>
        <begin position="539"/>
        <end position="561"/>
    </location>
</feature>
<keyword evidence="6 7" id="KW-0067">ATP-binding</keyword>
<evidence type="ECO:0000259" key="10">
    <source>
        <dbReference type="PROSITE" id="PS50011"/>
    </source>
</evidence>
<dbReference type="eggNOG" id="COG0515">
    <property type="taxonomic scope" value="Bacteria"/>
</dbReference>
<keyword evidence="4 7" id="KW-0547">Nucleotide-binding</keyword>
<feature type="region of interest" description="Disordered" evidence="8">
    <location>
        <begin position="409"/>
        <end position="429"/>
    </location>
</feature>
<organism evidence="11 12">
    <name type="scientific">Actinobaculum massiliense ACS-171-V-Col2</name>
    <dbReference type="NCBI Taxonomy" id="883066"/>
    <lineage>
        <taxon>Bacteria</taxon>
        <taxon>Bacillati</taxon>
        <taxon>Actinomycetota</taxon>
        <taxon>Actinomycetes</taxon>
        <taxon>Actinomycetales</taxon>
        <taxon>Actinomycetaceae</taxon>
        <taxon>Actinobaculum</taxon>
    </lineage>
</organism>
<dbReference type="PANTHER" id="PTHR43289">
    <property type="entry name" value="MITOGEN-ACTIVATED PROTEIN KINASE KINASE KINASE 20-RELATED"/>
    <property type="match status" value="1"/>
</dbReference>
<evidence type="ECO:0000256" key="3">
    <source>
        <dbReference type="ARBA" id="ARBA00022679"/>
    </source>
</evidence>
<dbReference type="GO" id="GO:0005524">
    <property type="term" value="F:ATP binding"/>
    <property type="evidence" value="ECO:0007669"/>
    <property type="project" value="UniProtKB-UniRule"/>
</dbReference>
<dbReference type="CDD" id="cd14014">
    <property type="entry name" value="STKc_PknB_like"/>
    <property type="match status" value="1"/>
</dbReference>
<dbReference type="Pfam" id="PF00069">
    <property type="entry name" value="Pkinase"/>
    <property type="match status" value="1"/>
</dbReference>
<dbReference type="STRING" id="202789.GCA_001457435_01068"/>
<keyword evidence="9" id="KW-1133">Transmembrane helix</keyword>
<evidence type="ECO:0000256" key="5">
    <source>
        <dbReference type="ARBA" id="ARBA00022777"/>
    </source>
</evidence>
<dbReference type="PROSITE" id="PS00108">
    <property type="entry name" value="PROTEIN_KINASE_ST"/>
    <property type="match status" value="1"/>
</dbReference>
<keyword evidence="5" id="KW-0418">Kinase</keyword>
<dbReference type="InterPro" id="IPR017441">
    <property type="entry name" value="Protein_kinase_ATP_BS"/>
</dbReference>
<dbReference type="EC" id="2.7.11.1" evidence="1"/>
<dbReference type="Proteomes" id="UP000009888">
    <property type="component" value="Unassembled WGS sequence"/>
</dbReference>
<evidence type="ECO:0000313" key="11">
    <source>
        <dbReference type="EMBL" id="EKU95289.1"/>
    </source>
</evidence>
<comment type="caution">
    <text evidence="11">The sequence shown here is derived from an EMBL/GenBank/DDBJ whole genome shotgun (WGS) entry which is preliminary data.</text>
</comment>
<dbReference type="PROSITE" id="PS00107">
    <property type="entry name" value="PROTEIN_KINASE_ATP"/>
    <property type="match status" value="1"/>
</dbReference>
<feature type="domain" description="Protein kinase" evidence="10">
    <location>
        <begin position="8"/>
        <end position="263"/>
    </location>
</feature>
<reference evidence="11 12" key="1">
    <citation type="submission" date="2012-09" db="EMBL/GenBank/DDBJ databases">
        <title>The Genome Sequence of Actinobaculum massiliae ACS-171-V-COL2.</title>
        <authorList>
            <consortium name="The Broad Institute Genome Sequencing Platform"/>
            <person name="Earl A."/>
            <person name="Ward D."/>
            <person name="Feldgarden M."/>
            <person name="Gevers D."/>
            <person name="Saerens B."/>
            <person name="Vaneechoutte M."/>
            <person name="Walker B."/>
            <person name="Young S.K."/>
            <person name="Zeng Q."/>
            <person name="Gargeya S."/>
            <person name="Fitzgerald M."/>
            <person name="Haas B."/>
            <person name="Abouelleil A."/>
            <person name="Alvarado L."/>
            <person name="Arachchi H.M."/>
            <person name="Berlin A."/>
            <person name="Chapman S.B."/>
            <person name="Goldberg J."/>
            <person name="Griggs A."/>
            <person name="Gujja S."/>
            <person name="Hansen M."/>
            <person name="Howarth C."/>
            <person name="Imamovic A."/>
            <person name="Larimer J."/>
            <person name="McCowen C."/>
            <person name="Montmayeur A."/>
            <person name="Murphy C."/>
            <person name="Neiman D."/>
            <person name="Pearson M."/>
            <person name="Priest M."/>
            <person name="Roberts A."/>
            <person name="Saif S."/>
            <person name="Shea T."/>
            <person name="Sisk P."/>
            <person name="Sykes S."/>
            <person name="Wortman J."/>
            <person name="Nusbaum C."/>
            <person name="Birren B."/>
        </authorList>
    </citation>
    <scope>NUCLEOTIDE SEQUENCE [LARGE SCALE GENOMIC DNA]</scope>
    <source>
        <strain evidence="12">ACS-171-V-Col2</strain>
    </source>
</reference>
<evidence type="ECO:0000256" key="9">
    <source>
        <dbReference type="SAM" id="Phobius"/>
    </source>
</evidence>
<protein>
    <recommendedName>
        <fullName evidence="1">non-specific serine/threonine protein kinase</fullName>
        <ecNumber evidence="1">2.7.11.1</ecNumber>
    </recommendedName>
</protein>
<dbReference type="HOGENOM" id="CLU_000288_135_6_11"/>
<dbReference type="PATRIC" id="fig|883066.3.peg.1098"/>
<dbReference type="InterPro" id="IPR008271">
    <property type="entry name" value="Ser/Thr_kinase_AS"/>
</dbReference>
<keyword evidence="12" id="KW-1185">Reference proteome</keyword>
<keyword evidence="9" id="KW-0812">Transmembrane</keyword>
<evidence type="ECO:0000256" key="1">
    <source>
        <dbReference type="ARBA" id="ARBA00012513"/>
    </source>
</evidence>
<dbReference type="SMART" id="SM00220">
    <property type="entry name" value="S_TKc"/>
    <property type="match status" value="1"/>
</dbReference>
<dbReference type="InterPro" id="IPR011009">
    <property type="entry name" value="Kinase-like_dom_sf"/>
</dbReference>
<sequence length="660" mass="69586">MREEIGGYRLVRVIGRGGMSTVYEAIDGGGNRVALKLLHPAAIAGQAGRARLQREVTMLQRVRGPYVAEVLDAETEGEGAFIVTELVDGPTLSEDVKEDGPYERGDLVELASRLGAAVEAVHAIGVLHRDLKPSNVMIASSGPKLIDFGIAQTGADARLTQSGSVTHTPGYLDPRVLEGAEPDEAADFWALAAVIAFAATGHDPYRGNSTPAIIRRVMDGDVDLSGVPPRVGGALRAALVKPLSRRLPYRDLIAVLRDPASWVDDGSETGAQSGGGPGYAGDMTRAVPRSPQALATLPVDDADFPNLATGSIGQTEPYDAESYDAEQYGAAYAPDAGHTAAYAFGSGRTAAYESAAEASAYERGAGATAAYESAPARPGTNYDDFYGEVEGQVPADALAPIYANQSLNQPRGGGANYPPQSYGPSSYGAEQVRPPNDGGHFADFSPEFEHWGEPSPIPVWARPAPSFPFLTLLAGVIAAVLIWRWPVVGTAVFALLCVCLGVVGITRSALQRRRLSAGRKSASDGFWALGRLPLSLANAILRSAVGVAWGLVGAVALLWVLFGLGLRASEYSLLGAAALFVVLTWYAVLARYVREGSRVVFAVVAPSRGYRFFWGIILLAIVAAAILICSSTPTSWLPLDSPPGFVPDGVPPDWFPTIFQ</sequence>
<proteinExistence type="predicted"/>
<evidence type="ECO:0000256" key="6">
    <source>
        <dbReference type="ARBA" id="ARBA00022840"/>
    </source>
</evidence>
<feature type="transmembrane region" description="Helical" evidence="9">
    <location>
        <begin position="491"/>
        <end position="510"/>
    </location>
</feature>
<feature type="transmembrane region" description="Helical" evidence="9">
    <location>
        <begin position="573"/>
        <end position="592"/>
    </location>
</feature>
<dbReference type="EMBL" id="AGWL01000005">
    <property type="protein sequence ID" value="EKU95289.1"/>
    <property type="molecule type" value="Genomic_DNA"/>
</dbReference>
<keyword evidence="9" id="KW-0472">Membrane</keyword>
<dbReference type="GO" id="GO:0004674">
    <property type="term" value="F:protein serine/threonine kinase activity"/>
    <property type="evidence" value="ECO:0007669"/>
    <property type="project" value="UniProtKB-KW"/>
</dbReference>
<evidence type="ECO:0000256" key="8">
    <source>
        <dbReference type="SAM" id="MobiDB-lite"/>
    </source>
</evidence>
<gene>
    <name evidence="11" type="ORF">HMPREF9233_01050</name>
</gene>
<feature type="binding site" evidence="7">
    <location>
        <position position="36"/>
    </location>
    <ligand>
        <name>ATP</name>
        <dbReference type="ChEBI" id="CHEBI:30616"/>
    </ligand>
</feature>
<accession>K9EDH4</accession>
<dbReference type="PROSITE" id="PS50011">
    <property type="entry name" value="PROTEIN_KINASE_DOM"/>
    <property type="match status" value="1"/>
</dbReference>
<name>K9EDH4_9ACTO</name>
<dbReference type="RefSeq" id="WP_007001256.1">
    <property type="nucleotide sequence ID" value="NZ_JH992955.1"/>
</dbReference>
<dbReference type="SUPFAM" id="SSF56112">
    <property type="entry name" value="Protein kinase-like (PK-like)"/>
    <property type="match status" value="1"/>
</dbReference>
<dbReference type="AlphaFoldDB" id="K9EDH4"/>
<dbReference type="PANTHER" id="PTHR43289:SF6">
    <property type="entry name" value="SERINE_THREONINE-PROTEIN KINASE NEKL-3"/>
    <property type="match status" value="1"/>
</dbReference>
<feature type="transmembrane region" description="Helical" evidence="9">
    <location>
        <begin position="612"/>
        <end position="633"/>
    </location>
</feature>
<feature type="region of interest" description="Disordered" evidence="8">
    <location>
        <begin position="264"/>
        <end position="284"/>
    </location>
</feature>
<keyword evidence="2" id="KW-0723">Serine/threonine-protein kinase</keyword>
<keyword evidence="3" id="KW-0808">Transferase</keyword>
<dbReference type="Gene3D" id="3.30.200.20">
    <property type="entry name" value="Phosphorylase Kinase, domain 1"/>
    <property type="match status" value="1"/>
</dbReference>
<evidence type="ECO:0000256" key="4">
    <source>
        <dbReference type="ARBA" id="ARBA00022741"/>
    </source>
</evidence>
<evidence type="ECO:0000256" key="2">
    <source>
        <dbReference type="ARBA" id="ARBA00022527"/>
    </source>
</evidence>
<evidence type="ECO:0000313" key="12">
    <source>
        <dbReference type="Proteomes" id="UP000009888"/>
    </source>
</evidence>